<sequence length="91" mass="10174">METTWTDDTPDNSTIGRTPAQIEALIDELKANPGKWAVYSEHVSRGAARQRVHSLKSSPSYADYPLIWRTKRTEPGNVHAPVQVLVCWAAE</sequence>
<gene>
    <name evidence="1" type="primary">39</name>
    <name evidence="1" type="ORF">SEA_ARCHIMEDES_39</name>
</gene>
<evidence type="ECO:0000313" key="2">
    <source>
        <dbReference type="Proteomes" id="UP000516653"/>
    </source>
</evidence>
<organism evidence="1 2">
    <name type="scientific">Gordonia phage Archimedes</name>
    <dbReference type="NCBI Taxonomy" id="2759389"/>
    <lineage>
        <taxon>Viruses</taxon>
        <taxon>Duplodnaviria</taxon>
        <taxon>Heunggongvirae</taxon>
        <taxon>Uroviricota</taxon>
        <taxon>Caudoviricetes</taxon>
        <taxon>Archimedesvirus</taxon>
        <taxon>Archimedesvirus archimedes</taxon>
    </lineage>
</organism>
<accession>A0A7L7SSP3</accession>
<dbReference type="Proteomes" id="UP000516653">
    <property type="component" value="Segment"/>
</dbReference>
<protein>
    <submittedName>
        <fullName evidence="1">Uncharacterized protein</fullName>
    </submittedName>
</protein>
<dbReference type="RefSeq" id="YP_010049648.1">
    <property type="nucleotide sequence ID" value="NC_054392.1"/>
</dbReference>
<keyword evidence="2" id="KW-1185">Reference proteome</keyword>
<dbReference type="KEGG" id="vg:63742967"/>
<dbReference type="GeneID" id="63742967"/>
<proteinExistence type="predicted"/>
<name>A0A7L7SSP3_9CAUD</name>
<reference evidence="1 2" key="1">
    <citation type="submission" date="2020-07" db="EMBL/GenBank/DDBJ databases">
        <authorList>
            <person name="Buterbaugh K.M."/>
            <person name="Dean A.J."/>
            <person name="Durmis N.D."/>
            <person name="Gonzalez I.M."/>
            <person name="Kowalski E.M."/>
            <person name="Mundorff O.G."/>
            <person name="Vimal D."/>
            <person name="Chamarti P.R."/>
            <person name="Xu J."/>
            <person name="Butela K.A."/>
            <person name="Garlena R.A."/>
            <person name="Russell D.A."/>
            <person name="Pope W.H."/>
            <person name="Jacobs-Sera D."/>
            <person name="Hatfull G.F."/>
        </authorList>
    </citation>
    <scope>NUCLEOTIDE SEQUENCE [LARGE SCALE GENOMIC DNA]</scope>
</reference>
<evidence type="ECO:0000313" key="1">
    <source>
        <dbReference type="EMBL" id="QOC55739.1"/>
    </source>
</evidence>
<dbReference type="EMBL" id="MT771339">
    <property type="protein sequence ID" value="QOC55739.1"/>
    <property type="molecule type" value="Genomic_DNA"/>
</dbReference>